<evidence type="ECO:0000256" key="15">
    <source>
        <dbReference type="HAMAP-Rule" id="MF_04003"/>
    </source>
</evidence>
<comment type="function">
    <text evidence="15">Minor protein of the capsid that localizes along the inner surface of the virion, within the central cavities beneath the L1 pentamers. Plays a role in capsid stabilization through interaction with the major capsid protein L1. Once the virion enters the host cell, L2 escorts the genomic DNA into the nucleus by promoting escape from the endosomal compartments and traffic through the host Golgi network. Mechanistically, the C-terminus of L2 possesses a cell-penetrating peptide that protudes from the host endosome, interacts with host cytoplasmic retromer cargo and thereby mediates the capsid delivery to the host trans-Golgi network. Plays a role through its interaction with host dynein in the intracellular microtubule-dependent transport of viral capsid toward the nucleus. Mediates the viral genome import into the nucleus through binding to host importins. Once within the nucleus, L2 localizes viral genomes to host PML bodies in order to activate early gene expression for establishment of infection. Later on, promotes late gene expression by interacting with the viral E2 protein and by inhibiting its transcriptional activation functions. During virion assembly, encapsidates the genome by direct interaction with the viral DNA.</text>
</comment>
<keyword evidence="2 15" id="KW-0597">Phosphoprotein</keyword>
<comment type="subunit">
    <text evidence="15">Interacts with major capsid protein L1. Interacts with E2; this interaction inhibits E2 transcriptional activity but not the DNA replication function E2. Interacts with host HSPA8; this interaction is required for L2 nuclear translocation. Interacts with host importins KPNB2 and KPNB3. Forms a complex with importin alpha2-beta1 heterodimers via interaction with the importin alpha2 adapter. Interacts with host DYNLT1; this interaction is essential for virus intracellular transport during entry. Interacts (via C-terminus) with host retromer subunits VPS35 AND VPS29.</text>
</comment>
<evidence type="ECO:0000256" key="7">
    <source>
        <dbReference type="ARBA" id="ARBA00022844"/>
    </source>
</evidence>
<evidence type="ECO:0000256" key="8">
    <source>
        <dbReference type="ARBA" id="ARBA00022921"/>
    </source>
</evidence>
<evidence type="ECO:0000256" key="6">
    <source>
        <dbReference type="ARBA" id="ARBA00022812"/>
    </source>
</evidence>
<dbReference type="InterPro" id="IPR000784">
    <property type="entry name" value="Late_L2"/>
</dbReference>
<keyword evidence="4 15" id="KW-1048">Host nucleus</keyword>
<evidence type="ECO:0000256" key="1">
    <source>
        <dbReference type="ARBA" id="ARBA00022524"/>
    </source>
</evidence>
<reference evidence="16 17" key="1">
    <citation type="journal article" date="2016" name="Virology">
        <title>Identification of novel human papillomavirus lineages and sublineages in HIV/HPV-coinfected pregnant women by next-generation sequencing.</title>
        <authorList>
            <person name="Siqueira J.D."/>
            <person name="Alves B.M."/>
            <person name="Prellwitz I.M."/>
            <person name="Furtado C."/>
            <person name="Meyrelles A.R."/>
            <person name="Machado E.S."/>
            <person name="Seuanez H.N."/>
            <person name="Soares M.A."/>
            <person name="Soares E.A."/>
        </authorList>
    </citation>
    <scope>NUCLEOTIDE SEQUENCE [LARGE SCALE GENOMIC DNA]</scope>
    <source>
        <strain evidence="16">118B.42</strain>
    </source>
</reference>
<evidence type="ECO:0000256" key="13">
    <source>
        <dbReference type="ARBA" id="ARBA00023157"/>
    </source>
</evidence>
<dbReference type="GO" id="GO:0043657">
    <property type="term" value="C:host cell"/>
    <property type="evidence" value="ECO:0007669"/>
    <property type="project" value="GOC"/>
</dbReference>
<dbReference type="GO" id="GO:0005198">
    <property type="term" value="F:structural molecule activity"/>
    <property type="evidence" value="ECO:0007669"/>
    <property type="project" value="UniProtKB-UniRule"/>
</dbReference>
<keyword evidence="3 15" id="KW-0167">Capsid protein</keyword>
<organismHost>
    <name type="scientific">Homo sapiens</name>
    <name type="common">Human</name>
    <dbReference type="NCBI Taxonomy" id="9606"/>
</organismHost>
<keyword evidence="8 15" id="KW-0426">Late protein</keyword>
<evidence type="ECO:0000256" key="9">
    <source>
        <dbReference type="ARBA" id="ARBA00022952"/>
    </source>
</evidence>
<sequence length="477" mass="51236">MPPQRSRRRKRASATQLYQTCKASGTCPPDVIPKVEGTTLADKILQWGSLGVFFGGLGIGTGAGTGGRTGYVPLGTRPPVIAEPGPAVRPPIAVDTVGPSDPSIVSLLEESSVIDAGITVPDITSHGGFNITTSTGGPASTPAILDISPPTNTIRVTTTTSTNPLYIDPFTLQPPLPAEVNGRLLISTPTITPHSYEEIPMDTFVVSTDTTNTFTSTPIPGPRSSARLGLYSRATQQRPVTTSAFLTSPARLVTYDNPAYEGLTEDTLVFEHPSIHTAPDPDFMDIVALHRPMLSSKQGSVRVSRIGQRLSMQTRRGTRFGSRVHFFHDLSPITHSSETIELQPLSASSVSAASNINDGLFDIYVDTSDVNVTNTTSSIPMHGFATPRLSTTSFPTLPSMSTHSANTTIPFSFPATVHVGPDLSVVDHPWDSTPTSVLPQGNFVMVSGWDFILHPSYFWRRRRKPVPYFFADVRVAA</sequence>
<keyword evidence="13 15" id="KW-1015">Disulfide bond</keyword>
<dbReference type="Proteomes" id="UP000167081">
    <property type="component" value="Genome"/>
</dbReference>
<keyword evidence="6" id="KW-1040">Host Golgi apparatus</keyword>
<name>A0A159DYR7_HPV42</name>
<keyword evidence="11 15" id="KW-1176">Cytoplasmic inwards viral transport</keyword>
<accession>A0A159DYR7</accession>
<feature type="disulfide bond" evidence="15">
    <location>
        <begin position="21"/>
        <end position="27"/>
    </location>
</feature>
<evidence type="ECO:0000256" key="14">
    <source>
        <dbReference type="ARBA" id="ARBA00023296"/>
    </source>
</evidence>
<dbReference type="GO" id="GO:0003677">
    <property type="term" value="F:DNA binding"/>
    <property type="evidence" value="ECO:0007669"/>
    <property type="project" value="UniProtKB-UniRule"/>
</dbReference>
<gene>
    <name evidence="15" type="primary">L2</name>
</gene>
<evidence type="ECO:0000256" key="12">
    <source>
        <dbReference type="ARBA" id="ARBA00023125"/>
    </source>
</evidence>
<dbReference type="HAMAP" id="MF_04003">
    <property type="entry name" value="PPV_L2"/>
    <property type="match status" value="1"/>
</dbReference>
<keyword evidence="7 15" id="KW-0946">Virion</keyword>
<comment type="subcellular location">
    <subcellularLocation>
        <location evidence="15">Virion</location>
    </subcellularLocation>
    <subcellularLocation>
        <location evidence="15">Host nucleus</location>
    </subcellularLocation>
</comment>
<protein>
    <recommendedName>
        <fullName evidence="15">Minor capsid protein L2</fullName>
    </recommendedName>
</protein>
<dbReference type="Pfam" id="PF00513">
    <property type="entry name" value="Late_protein_L2"/>
    <property type="match status" value="1"/>
</dbReference>
<evidence type="ECO:0000256" key="4">
    <source>
        <dbReference type="ARBA" id="ARBA00022562"/>
    </source>
</evidence>
<keyword evidence="12 15" id="KW-0238">DNA-binding</keyword>
<comment type="similarity">
    <text evidence="15">Belongs to the papillomaviridae L2 protein family.</text>
</comment>
<keyword evidence="10" id="KW-1039">Host endosome</keyword>
<keyword evidence="1 15" id="KW-1163">Viral penetration into host nucleus</keyword>
<evidence type="ECO:0000256" key="10">
    <source>
        <dbReference type="ARBA" id="ARBA00023046"/>
    </source>
</evidence>
<keyword evidence="14 15" id="KW-1160">Virus entry into host cell</keyword>
<evidence type="ECO:0000256" key="5">
    <source>
        <dbReference type="ARBA" id="ARBA00022581"/>
    </source>
</evidence>
<dbReference type="GO" id="GO:0075732">
    <property type="term" value="P:viral penetration into host nucleus"/>
    <property type="evidence" value="ECO:0007669"/>
    <property type="project" value="UniProtKB-KW"/>
</dbReference>
<evidence type="ECO:0000313" key="16">
    <source>
        <dbReference type="EMBL" id="ALT54726.1"/>
    </source>
</evidence>
<dbReference type="EMBL" id="KU298897">
    <property type="protein sequence ID" value="ALT54726.1"/>
    <property type="molecule type" value="Genomic_DNA"/>
</dbReference>
<dbReference type="GO" id="GO:0046718">
    <property type="term" value="P:symbiont entry into host cell"/>
    <property type="evidence" value="ECO:0007669"/>
    <property type="project" value="UniProtKB-KW"/>
</dbReference>
<keyword evidence="5 15" id="KW-0945">Host-virus interaction</keyword>
<keyword evidence="9 15" id="KW-1177">Microtubular inwards viral transport</keyword>
<evidence type="ECO:0000256" key="3">
    <source>
        <dbReference type="ARBA" id="ARBA00022561"/>
    </source>
</evidence>
<comment type="PTM">
    <text evidence="15">Highly phosphorylated.</text>
</comment>
<evidence type="ECO:0000256" key="2">
    <source>
        <dbReference type="ARBA" id="ARBA00022553"/>
    </source>
</evidence>
<dbReference type="GO" id="GO:0075521">
    <property type="term" value="P:microtubule-dependent intracellular transport of viral material towards nucleus"/>
    <property type="evidence" value="ECO:0007669"/>
    <property type="project" value="UniProtKB-UniRule"/>
</dbReference>
<evidence type="ECO:0000256" key="11">
    <source>
        <dbReference type="ARBA" id="ARBA00023120"/>
    </source>
</evidence>
<comment type="caution">
    <text evidence="15">Lacks conserved residue(s) required for the propagation of feature annotation.</text>
</comment>
<dbReference type="GO" id="GO:0042025">
    <property type="term" value="C:host cell nucleus"/>
    <property type="evidence" value="ECO:0007669"/>
    <property type="project" value="UniProtKB-SubCell"/>
</dbReference>
<organism evidence="16 17">
    <name type="scientific">Human papillomavirus 42</name>
    <dbReference type="NCBI Taxonomy" id="10590"/>
    <lineage>
        <taxon>Viruses</taxon>
        <taxon>Monodnaviria</taxon>
        <taxon>Shotokuvirae</taxon>
        <taxon>Cossaviricota</taxon>
        <taxon>Papovaviricetes</taxon>
        <taxon>Zurhausenvirales</taxon>
        <taxon>Papillomaviridae</taxon>
        <taxon>Firstpapillomavirinae</taxon>
        <taxon>Alphapapillomavirus</taxon>
        <taxon>Alphapapillomavirus 1</taxon>
    </lineage>
</organism>
<evidence type="ECO:0000313" key="17">
    <source>
        <dbReference type="Proteomes" id="UP000167081"/>
    </source>
</evidence>
<dbReference type="GO" id="GO:0019028">
    <property type="term" value="C:viral capsid"/>
    <property type="evidence" value="ECO:0007669"/>
    <property type="project" value="UniProtKB-UniRule"/>
</dbReference>
<proteinExistence type="inferred from homology"/>